<dbReference type="PROSITE" id="PS00063">
    <property type="entry name" value="ALDOKETO_REDUCTASE_3"/>
    <property type="match status" value="1"/>
</dbReference>
<dbReference type="PIRSF" id="PIRSF000097">
    <property type="entry name" value="AKR"/>
    <property type="match status" value="1"/>
</dbReference>
<dbReference type="RefSeq" id="WP_110499442.1">
    <property type="nucleotide sequence ID" value="NZ_QJVD01000002.1"/>
</dbReference>
<evidence type="ECO:0000256" key="5">
    <source>
        <dbReference type="PIRSR" id="PIRSR000097-2"/>
    </source>
</evidence>
<dbReference type="Gene3D" id="3.20.20.100">
    <property type="entry name" value="NADP-dependent oxidoreductase domain"/>
    <property type="match status" value="1"/>
</dbReference>
<evidence type="ECO:0000256" key="6">
    <source>
        <dbReference type="PIRSR" id="PIRSR000097-3"/>
    </source>
</evidence>
<comment type="similarity">
    <text evidence="1">Belongs to the aldo/keto reductase family.</text>
</comment>
<feature type="active site" description="Proton donor" evidence="4">
    <location>
        <position position="60"/>
    </location>
</feature>
<dbReference type="InterPro" id="IPR036812">
    <property type="entry name" value="NAD(P)_OxRdtase_dom_sf"/>
</dbReference>
<dbReference type="InterPro" id="IPR020471">
    <property type="entry name" value="AKR"/>
</dbReference>
<keyword evidence="9" id="KW-1185">Reference proteome</keyword>
<dbReference type="PROSITE" id="PS00798">
    <property type="entry name" value="ALDOKETO_REDUCTASE_1"/>
    <property type="match status" value="1"/>
</dbReference>
<gene>
    <name evidence="8" type="ORF">CVV68_02525</name>
</gene>
<feature type="site" description="Lowers pKa of active site Tyr" evidence="6">
    <location>
        <position position="85"/>
    </location>
</feature>
<dbReference type="PROSITE" id="PS00062">
    <property type="entry name" value="ALDOKETO_REDUCTASE_2"/>
    <property type="match status" value="1"/>
</dbReference>
<name>A0A2V5LNE6_9MICC</name>
<dbReference type="OrthoDB" id="9804790at2"/>
<feature type="binding site" evidence="5">
    <location>
        <position position="116"/>
    </location>
    <ligand>
        <name>substrate</name>
    </ligand>
</feature>
<dbReference type="FunFam" id="3.20.20.100:FF:000002">
    <property type="entry name" value="2,5-diketo-D-gluconic acid reductase A"/>
    <property type="match status" value="1"/>
</dbReference>
<reference evidence="8 9" key="1">
    <citation type="submission" date="2018-05" db="EMBL/GenBank/DDBJ databases">
        <title>Genetic diversity of glacier-inhabiting Cryobacterium bacteria in China and description of Cryobacterium mengkeensis sp. nov. and Arthrobacter glacialis sp. nov.</title>
        <authorList>
            <person name="Liu Q."/>
            <person name="Xin Y.-H."/>
        </authorList>
    </citation>
    <scope>NUCLEOTIDE SEQUENCE [LARGE SCALE GENOMIC DNA]</scope>
    <source>
        <strain evidence="8 9">LI2</strain>
    </source>
</reference>
<accession>A0A2V5LNE6</accession>
<evidence type="ECO:0000313" key="9">
    <source>
        <dbReference type="Proteomes" id="UP000247832"/>
    </source>
</evidence>
<dbReference type="PRINTS" id="PR00069">
    <property type="entry name" value="ALDKETRDTASE"/>
</dbReference>
<evidence type="ECO:0000256" key="3">
    <source>
        <dbReference type="ARBA" id="ARBA00023002"/>
    </source>
</evidence>
<keyword evidence="3" id="KW-0560">Oxidoreductase</keyword>
<dbReference type="InterPro" id="IPR018170">
    <property type="entry name" value="Aldo/ket_reductase_CS"/>
</dbReference>
<feature type="domain" description="NADP-dependent oxidoreductase" evidence="7">
    <location>
        <begin position="33"/>
        <end position="267"/>
    </location>
</feature>
<comment type="caution">
    <text evidence="8">The sequence shown here is derived from an EMBL/GenBank/DDBJ whole genome shotgun (WGS) entry which is preliminary data.</text>
</comment>
<dbReference type="PANTHER" id="PTHR43827">
    <property type="entry name" value="2,5-DIKETO-D-GLUCONIC ACID REDUCTASE"/>
    <property type="match status" value="1"/>
</dbReference>
<organism evidence="8 9">
    <name type="scientific">Arthrobacter livingstonensis</name>
    <dbReference type="NCBI Taxonomy" id="670078"/>
    <lineage>
        <taxon>Bacteria</taxon>
        <taxon>Bacillati</taxon>
        <taxon>Actinomycetota</taxon>
        <taxon>Actinomycetes</taxon>
        <taxon>Micrococcales</taxon>
        <taxon>Micrococcaceae</taxon>
        <taxon>Arthrobacter</taxon>
    </lineage>
</organism>
<dbReference type="EMBL" id="QJVD01000002">
    <property type="protein sequence ID" value="PYI69300.1"/>
    <property type="molecule type" value="Genomic_DNA"/>
</dbReference>
<dbReference type="Proteomes" id="UP000247832">
    <property type="component" value="Unassembled WGS sequence"/>
</dbReference>
<dbReference type="AlphaFoldDB" id="A0A2V5LNE6"/>
<protein>
    <submittedName>
        <fullName evidence="8">2,5-diketo-D-gluconic acid reductase</fullName>
    </submittedName>
</protein>
<evidence type="ECO:0000256" key="1">
    <source>
        <dbReference type="ARBA" id="ARBA00007905"/>
    </source>
</evidence>
<dbReference type="SUPFAM" id="SSF51430">
    <property type="entry name" value="NAD(P)-linked oxidoreductase"/>
    <property type="match status" value="1"/>
</dbReference>
<evidence type="ECO:0000259" key="7">
    <source>
        <dbReference type="Pfam" id="PF00248"/>
    </source>
</evidence>
<evidence type="ECO:0000256" key="2">
    <source>
        <dbReference type="ARBA" id="ARBA00022857"/>
    </source>
</evidence>
<dbReference type="Pfam" id="PF00248">
    <property type="entry name" value="Aldo_ket_red"/>
    <property type="match status" value="1"/>
</dbReference>
<keyword evidence="2" id="KW-0521">NADP</keyword>
<dbReference type="InterPro" id="IPR023210">
    <property type="entry name" value="NADP_OxRdtase_dom"/>
</dbReference>
<evidence type="ECO:0000256" key="4">
    <source>
        <dbReference type="PIRSR" id="PIRSR000097-1"/>
    </source>
</evidence>
<dbReference type="GO" id="GO:0016616">
    <property type="term" value="F:oxidoreductase activity, acting on the CH-OH group of donors, NAD or NADP as acceptor"/>
    <property type="evidence" value="ECO:0007669"/>
    <property type="project" value="UniProtKB-ARBA"/>
</dbReference>
<proteinExistence type="inferred from homology"/>
<dbReference type="PANTHER" id="PTHR43827:SF3">
    <property type="entry name" value="NADP-DEPENDENT OXIDOREDUCTASE DOMAIN-CONTAINING PROTEIN"/>
    <property type="match status" value="1"/>
</dbReference>
<sequence>MTESTRSEAAAAVPVLTLNNGVDIPQLGFGVFQIPPEETRVVVGDALAAGYRHIDTAAAYRNEAGVGAAIAGSGIPREEIFVTTKLRNGEQDSPRAAFEASRQALGVDWIDLYLIHWPVPSQGLYTQAWKELESLYAQGLIRAIGVSNFLPEHLDELLANSTVVPAVNQIESHPTFHQPALAQKSRSHGIAVEAYSPLGQGRDLDSGVVTELAAKHGATPAQIVLAWHLGVGNIVIPKSVTPERIRENLAAAAITLSPEELAAVSALESGQRIGTDPAVAAFTQM</sequence>
<evidence type="ECO:0000313" key="8">
    <source>
        <dbReference type="EMBL" id="PYI69300.1"/>
    </source>
</evidence>